<keyword evidence="3" id="KW-1185">Reference proteome</keyword>
<dbReference type="Proteomes" id="UP001185092">
    <property type="component" value="Unassembled WGS sequence"/>
</dbReference>
<dbReference type="InterPro" id="IPR019861">
    <property type="entry name" value="PorP/SprF_Bacteroidetes"/>
</dbReference>
<dbReference type="Pfam" id="PF11751">
    <property type="entry name" value="PorP_SprF"/>
    <property type="match status" value="2"/>
</dbReference>
<evidence type="ECO:0000313" key="2">
    <source>
        <dbReference type="EMBL" id="MDR6241231.1"/>
    </source>
</evidence>
<dbReference type="AlphaFoldDB" id="A0AAE3XST5"/>
<dbReference type="EMBL" id="JAVDQD010000007">
    <property type="protein sequence ID" value="MDR6241231.1"/>
    <property type="molecule type" value="Genomic_DNA"/>
</dbReference>
<name>A0AAE3XST5_9BACT</name>
<evidence type="ECO:0000256" key="1">
    <source>
        <dbReference type="SAM" id="SignalP"/>
    </source>
</evidence>
<gene>
    <name evidence="2" type="ORF">HNQ88_004309</name>
</gene>
<protein>
    <submittedName>
        <fullName evidence="2">Type IX secretion system PorP/SprF family membrane protein</fullName>
    </submittedName>
</protein>
<sequence>MRLKSLLFAILLLATSYRLFAQQDPMYTQYMNNMQIVNPAYAGSHDAYQAALVYRAQWVGLEGAPETLTGSFSAPIRKYNLGVGFSVLQDKIGPTETTNINLDVSYKIKLSEKRVTLKSVSKRGGKYVVRSKKEMQGTYLSFGVKAGYNMFSINEDMLNPENPNDPTVYGLEPSSEPDFGAGVYFYSSRFYAGFSIPKFFSKATDGETQNGQDVRFNELHYYFTTGAVFDLSSTLKIKPSMLLRMTAGAPPSIDVNALLLAYDKIWFGGGYRIGDGFVAIAQYNLTDHLKVGYSYDLATTGLFYHNNGTHEISINYDFKLKRSDQDCRMYF</sequence>
<feature type="signal peptide" evidence="1">
    <location>
        <begin position="1"/>
        <end position="21"/>
    </location>
</feature>
<accession>A0AAE3XST5</accession>
<keyword evidence="1" id="KW-0732">Signal</keyword>
<feature type="chain" id="PRO_5042240105" evidence="1">
    <location>
        <begin position="22"/>
        <end position="331"/>
    </location>
</feature>
<dbReference type="NCBIfam" id="TIGR03519">
    <property type="entry name" value="T9SS_PorP_fam"/>
    <property type="match status" value="1"/>
</dbReference>
<evidence type="ECO:0000313" key="3">
    <source>
        <dbReference type="Proteomes" id="UP001185092"/>
    </source>
</evidence>
<organism evidence="2 3">
    <name type="scientific">Aureibacter tunicatorum</name>
    <dbReference type="NCBI Taxonomy" id="866807"/>
    <lineage>
        <taxon>Bacteria</taxon>
        <taxon>Pseudomonadati</taxon>
        <taxon>Bacteroidota</taxon>
        <taxon>Cytophagia</taxon>
        <taxon>Cytophagales</taxon>
        <taxon>Persicobacteraceae</taxon>
        <taxon>Aureibacter</taxon>
    </lineage>
</organism>
<reference evidence="2" key="1">
    <citation type="submission" date="2023-07" db="EMBL/GenBank/DDBJ databases">
        <title>Genomic Encyclopedia of Type Strains, Phase IV (KMG-IV): sequencing the most valuable type-strain genomes for metagenomic binning, comparative biology and taxonomic classification.</title>
        <authorList>
            <person name="Goeker M."/>
        </authorList>
    </citation>
    <scope>NUCLEOTIDE SEQUENCE</scope>
    <source>
        <strain evidence="2">DSM 26174</strain>
    </source>
</reference>
<proteinExistence type="predicted"/>
<dbReference type="RefSeq" id="WP_309941832.1">
    <property type="nucleotide sequence ID" value="NZ_AP025305.1"/>
</dbReference>
<comment type="caution">
    <text evidence="2">The sequence shown here is derived from an EMBL/GenBank/DDBJ whole genome shotgun (WGS) entry which is preliminary data.</text>
</comment>